<dbReference type="AlphaFoldDB" id="A0AA36NCS7"/>
<dbReference type="PANTHER" id="PTHR10073">
    <property type="entry name" value="DNA MISMATCH REPAIR PROTEIN MLH, PMS, MUTL"/>
    <property type="match status" value="1"/>
</dbReference>
<dbReference type="GO" id="GO:0006298">
    <property type="term" value="P:mismatch repair"/>
    <property type="evidence" value="ECO:0007669"/>
    <property type="project" value="InterPro"/>
</dbReference>
<dbReference type="Gene3D" id="3.30.565.10">
    <property type="entry name" value="Histidine kinase-like ATPase, C-terminal domain"/>
    <property type="match status" value="1"/>
</dbReference>
<dbReference type="FunFam" id="3.30.1370.100:FF:000001">
    <property type="entry name" value="Mismatch repair endonuclease pms1, putative"/>
    <property type="match status" value="1"/>
</dbReference>
<dbReference type="FunFam" id="3.30.565.10:FF:000017">
    <property type="entry name" value="PMS1 homolog 1, mismatch repair system component"/>
    <property type="match status" value="1"/>
</dbReference>
<dbReference type="Pfam" id="PF01119">
    <property type="entry name" value="DNA_mis_repair"/>
    <property type="match status" value="1"/>
</dbReference>
<dbReference type="InterPro" id="IPR042121">
    <property type="entry name" value="MutL_C_regsub"/>
</dbReference>
<dbReference type="GO" id="GO:0016887">
    <property type="term" value="F:ATP hydrolysis activity"/>
    <property type="evidence" value="ECO:0007669"/>
    <property type="project" value="InterPro"/>
</dbReference>
<evidence type="ECO:0000256" key="1">
    <source>
        <dbReference type="ARBA" id="ARBA00006082"/>
    </source>
</evidence>
<dbReference type="InterPro" id="IPR014790">
    <property type="entry name" value="MutL_C"/>
</dbReference>
<dbReference type="SUPFAM" id="SSF54211">
    <property type="entry name" value="Ribosomal protein S5 domain 2-like"/>
    <property type="match status" value="1"/>
</dbReference>
<accession>A0AA36NCS7</accession>
<dbReference type="InterPro" id="IPR013507">
    <property type="entry name" value="DNA_mismatch_S5_2-like"/>
</dbReference>
<feature type="domain" description="DNA mismatch repair protein S5" evidence="5">
    <location>
        <begin position="222"/>
        <end position="341"/>
    </location>
</feature>
<feature type="region of interest" description="Disordered" evidence="3">
    <location>
        <begin position="348"/>
        <end position="393"/>
    </location>
</feature>
<reference evidence="6" key="1">
    <citation type="submission" date="2023-08" db="EMBL/GenBank/DDBJ databases">
        <authorList>
            <person name="Chen Y."/>
            <person name="Shah S."/>
            <person name="Dougan E. K."/>
            <person name="Thang M."/>
            <person name="Chan C."/>
        </authorList>
    </citation>
    <scope>NUCLEOTIDE SEQUENCE</scope>
</reference>
<dbReference type="Proteomes" id="UP001178507">
    <property type="component" value="Unassembled WGS sequence"/>
</dbReference>
<dbReference type="InterPro" id="IPR014721">
    <property type="entry name" value="Ribsml_uS5_D2-typ_fold_subgr"/>
</dbReference>
<dbReference type="GO" id="GO:0032389">
    <property type="term" value="C:MutLalpha complex"/>
    <property type="evidence" value="ECO:0007669"/>
    <property type="project" value="TreeGrafter"/>
</dbReference>
<dbReference type="Gene3D" id="3.30.1370.100">
    <property type="entry name" value="MutL, C-terminal domain, regulatory subdomain"/>
    <property type="match status" value="1"/>
</dbReference>
<dbReference type="InterPro" id="IPR036890">
    <property type="entry name" value="HATPase_C_sf"/>
</dbReference>
<name>A0AA36NCS7_9DINO</name>
<keyword evidence="2" id="KW-0227">DNA damage</keyword>
<gene>
    <name evidence="6" type="ORF">EVOR1521_LOCUS24513</name>
</gene>
<organism evidence="6 7">
    <name type="scientific">Effrenium voratum</name>
    <dbReference type="NCBI Taxonomy" id="2562239"/>
    <lineage>
        <taxon>Eukaryota</taxon>
        <taxon>Sar</taxon>
        <taxon>Alveolata</taxon>
        <taxon>Dinophyceae</taxon>
        <taxon>Suessiales</taxon>
        <taxon>Symbiodiniaceae</taxon>
        <taxon>Effrenium</taxon>
    </lineage>
</organism>
<comment type="similarity">
    <text evidence="1">Belongs to the DNA mismatch repair MutL/HexB family.</text>
</comment>
<dbReference type="PROSITE" id="PS00058">
    <property type="entry name" value="DNA_MISMATCH_REPAIR_1"/>
    <property type="match status" value="1"/>
</dbReference>
<dbReference type="GO" id="GO:0005524">
    <property type="term" value="F:ATP binding"/>
    <property type="evidence" value="ECO:0007669"/>
    <property type="project" value="InterPro"/>
</dbReference>
<dbReference type="Pfam" id="PF08676">
    <property type="entry name" value="MutL_C"/>
    <property type="match status" value="1"/>
</dbReference>
<dbReference type="Gene3D" id="3.30.230.10">
    <property type="match status" value="1"/>
</dbReference>
<evidence type="ECO:0000313" key="6">
    <source>
        <dbReference type="EMBL" id="CAJ1401344.1"/>
    </source>
</evidence>
<dbReference type="CDD" id="cd03484">
    <property type="entry name" value="MutL_Trans_hPMS_2_like"/>
    <property type="match status" value="1"/>
</dbReference>
<feature type="compositionally biased region" description="Basic and acidic residues" evidence="3">
    <location>
        <begin position="357"/>
        <end position="373"/>
    </location>
</feature>
<protein>
    <submittedName>
        <fullName evidence="6">Uncharacterized protein</fullName>
    </submittedName>
</protein>
<dbReference type="PROSITE" id="PS51257">
    <property type="entry name" value="PROKAR_LIPOPROTEIN"/>
    <property type="match status" value="1"/>
</dbReference>
<dbReference type="InterPro" id="IPR020568">
    <property type="entry name" value="Ribosomal_Su5_D2-typ_SF"/>
</dbReference>
<dbReference type="SUPFAM" id="SSF118116">
    <property type="entry name" value="DNA mismatch repair protein MutL"/>
    <property type="match status" value="1"/>
</dbReference>
<dbReference type="CDD" id="cd16926">
    <property type="entry name" value="HATPase_MutL-MLH-PMS-like"/>
    <property type="match status" value="1"/>
</dbReference>
<dbReference type="InterPro" id="IPR002099">
    <property type="entry name" value="MutL/Mlh/PMS"/>
</dbReference>
<feature type="domain" description="MutL C-terminal dimerisation" evidence="4">
    <location>
        <begin position="642"/>
        <end position="817"/>
    </location>
</feature>
<sequence>MNRLDKEVVHDICTNQVVVTLQACVKELVENALDASARRIEVRLRENGAELLEVVDDGRGICAEDFEKVACRHATSKIREYTDLSSANFSTYGFRGEALSAICAMGDLTIATKTETAAASLLSYDRYGKLLSSSSVARDVGTTVSVRELFKRLPVRHKEFTRNAKAQVNATLRLLQSYAIAQPEVRFAVVSEKLRGTQGANAANRATLLCTSGAAADWHQAAAAVLGDAALSGCARLRLEVGAWRAEGLVSSPGAGRRHRDIQLFFVNGRPIDAPKRVVKLINDDTYHQYNSRAWPLVILAFTAPQGMVDVNVTPDKKTVFLHQEDQLLSQLQAALTEVFAGPDRQRLGTLSGVRSSEARAPIDSDSQEKDAPDTPQPAKAIATPCHPDETPEKCHVSAAHLTQEETQSSSAASSLHLVELATMQASPRRDPGSVSSPVWSRPLKRRHSELELEVIELQEPLAPLGDSQASAEGEQMDLRVEEYQPEVSSGEQMDLRVEEYQPEVSSGEQMDLRVEEYQPEVSSGEQMDLRVEEYRPEVSPGEQMDLRIEEYQPEVSPGPPADDTEAIGLPALGCSFKSSVTLEGLRSRKKAKASESSNEGVHIPRAFSLASLGGAGASIEEVAQFDGSFRFDKSCFSQMRVIGQFNLGFIIAALQVGSSPDLQLFIVDQHASDEKFRFEALNRESRIERQPLVNPHPLQLAPAQEQLAEAHLEVFRRNGFELLKDEAKPPGRRLRVAALPSCQGMVFNEKDIHDLLYKLEEAEQAENVTGSPHKGGLLDLDAHRGSWSSALVRPQKVWTLLASKACRYATMVGKALRISDMEKILRNLGTLHQPWNCPHGRPTMRHLVDTSAARKARA</sequence>
<evidence type="ECO:0000256" key="2">
    <source>
        <dbReference type="ARBA" id="ARBA00022763"/>
    </source>
</evidence>
<dbReference type="GO" id="GO:0030983">
    <property type="term" value="F:mismatched DNA binding"/>
    <property type="evidence" value="ECO:0007669"/>
    <property type="project" value="InterPro"/>
</dbReference>
<evidence type="ECO:0000259" key="5">
    <source>
        <dbReference type="SMART" id="SM01340"/>
    </source>
</evidence>
<dbReference type="InterPro" id="IPR014762">
    <property type="entry name" value="DNA_mismatch_repair_CS"/>
</dbReference>
<dbReference type="PANTHER" id="PTHR10073:SF52">
    <property type="entry name" value="MISMATCH REPAIR ENDONUCLEASE PMS2"/>
    <property type="match status" value="1"/>
</dbReference>
<dbReference type="SMART" id="SM01340">
    <property type="entry name" value="DNA_mis_repair"/>
    <property type="match status" value="1"/>
</dbReference>
<dbReference type="NCBIfam" id="TIGR00585">
    <property type="entry name" value="mutl"/>
    <property type="match status" value="1"/>
</dbReference>
<dbReference type="SUPFAM" id="SSF55874">
    <property type="entry name" value="ATPase domain of HSP90 chaperone/DNA topoisomerase II/histidine kinase"/>
    <property type="match status" value="1"/>
</dbReference>
<proteinExistence type="inferred from homology"/>
<dbReference type="Gene3D" id="3.30.1540.20">
    <property type="entry name" value="MutL, C-terminal domain, dimerisation subdomain"/>
    <property type="match status" value="1"/>
</dbReference>
<dbReference type="GO" id="GO:0140664">
    <property type="term" value="F:ATP-dependent DNA damage sensor activity"/>
    <property type="evidence" value="ECO:0007669"/>
    <property type="project" value="InterPro"/>
</dbReference>
<dbReference type="InterPro" id="IPR042120">
    <property type="entry name" value="MutL_C_dimsub"/>
</dbReference>
<comment type="caution">
    <text evidence="6">The sequence shown here is derived from an EMBL/GenBank/DDBJ whole genome shotgun (WGS) entry which is preliminary data.</text>
</comment>
<dbReference type="SMART" id="SM00853">
    <property type="entry name" value="MutL_C"/>
    <property type="match status" value="1"/>
</dbReference>
<evidence type="ECO:0000259" key="4">
    <source>
        <dbReference type="SMART" id="SM00853"/>
    </source>
</evidence>
<dbReference type="InterPro" id="IPR038973">
    <property type="entry name" value="MutL/Mlh/Pms-like"/>
</dbReference>
<keyword evidence="7" id="KW-1185">Reference proteome</keyword>
<evidence type="ECO:0000313" key="7">
    <source>
        <dbReference type="Proteomes" id="UP001178507"/>
    </source>
</evidence>
<dbReference type="Pfam" id="PF13589">
    <property type="entry name" value="HATPase_c_3"/>
    <property type="match status" value="1"/>
</dbReference>
<dbReference type="InterPro" id="IPR037198">
    <property type="entry name" value="MutL_C_sf"/>
</dbReference>
<evidence type="ECO:0000256" key="3">
    <source>
        <dbReference type="SAM" id="MobiDB-lite"/>
    </source>
</evidence>
<dbReference type="EMBL" id="CAUJNA010003410">
    <property type="protein sequence ID" value="CAJ1401344.1"/>
    <property type="molecule type" value="Genomic_DNA"/>
</dbReference>